<feature type="domain" description="MYND-type" evidence="14">
    <location>
        <begin position="583"/>
        <end position="621"/>
    </location>
</feature>
<dbReference type="GO" id="GO:0005524">
    <property type="term" value="F:ATP binding"/>
    <property type="evidence" value="ECO:0007669"/>
    <property type="project" value="UniProtKB-KW"/>
</dbReference>
<dbReference type="InterPro" id="IPR043926">
    <property type="entry name" value="ABCG_dom"/>
</dbReference>
<dbReference type="InterPro" id="IPR050352">
    <property type="entry name" value="ABCG_transporters"/>
</dbReference>
<dbReference type="SMART" id="SM00382">
    <property type="entry name" value="AAA"/>
    <property type="match status" value="1"/>
</dbReference>
<evidence type="ECO:0008006" key="18">
    <source>
        <dbReference type="Google" id="ProtNLM"/>
    </source>
</evidence>
<keyword evidence="2" id="KW-0813">Transport</keyword>
<dbReference type="GO" id="GO:0016020">
    <property type="term" value="C:membrane"/>
    <property type="evidence" value="ECO:0007669"/>
    <property type="project" value="UniProtKB-SubCell"/>
</dbReference>
<evidence type="ECO:0000256" key="6">
    <source>
        <dbReference type="ARBA" id="ARBA00022771"/>
    </source>
</evidence>
<feature type="transmembrane region" description="Helical" evidence="13">
    <location>
        <begin position="1080"/>
        <end position="1100"/>
    </location>
</feature>
<evidence type="ECO:0000313" key="16">
    <source>
        <dbReference type="EMBL" id="CAH0374195.1"/>
    </source>
</evidence>
<protein>
    <recommendedName>
        <fullName evidence="18">ABC transporter domain-containing protein</fullName>
    </recommendedName>
</protein>
<keyword evidence="10 13" id="KW-0472">Membrane</keyword>
<evidence type="ECO:0000256" key="2">
    <source>
        <dbReference type="ARBA" id="ARBA00022448"/>
    </source>
</evidence>
<dbReference type="PANTHER" id="PTHR48041:SF91">
    <property type="entry name" value="ABC TRANSPORTER G FAMILY MEMBER 28"/>
    <property type="match status" value="1"/>
</dbReference>
<evidence type="ECO:0000256" key="3">
    <source>
        <dbReference type="ARBA" id="ARBA00022692"/>
    </source>
</evidence>
<feature type="transmembrane region" description="Helical" evidence="13">
    <location>
        <begin position="1157"/>
        <end position="1177"/>
    </location>
</feature>
<feature type="transmembrane region" description="Helical" evidence="13">
    <location>
        <begin position="1189"/>
        <end position="1211"/>
    </location>
</feature>
<reference evidence="16" key="1">
    <citation type="submission" date="2021-11" db="EMBL/GenBank/DDBJ databases">
        <authorList>
            <consortium name="Genoscope - CEA"/>
            <person name="William W."/>
        </authorList>
    </citation>
    <scope>NUCLEOTIDE SEQUENCE</scope>
</reference>
<gene>
    <name evidence="16" type="ORF">PECAL_4P14650</name>
</gene>
<evidence type="ECO:0000256" key="11">
    <source>
        <dbReference type="PROSITE-ProRule" id="PRU00134"/>
    </source>
</evidence>
<dbReference type="Pfam" id="PF00005">
    <property type="entry name" value="ABC_tran"/>
    <property type="match status" value="1"/>
</dbReference>
<dbReference type="GO" id="GO:0008270">
    <property type="term" value="F:zinc ion binding"/>
    <property type="evidence" value="ECO:0007669"/>
    <property type="project" value="UniProtKB-KW"/>
</dbReference>
<feature type="region of interest" description="Disordered" evidence="12">
    <location>
        <begin position="622"/>
        <end position="654"/>
    </location>
</feature>
<feature type="transmembrane region" description="Helical" evidence="13">
    <location>
        <begin position="471"/>
        <end position="494"/>
    </location>
</feature>
<evidence type="ECO:0000259" key="14">
    <source>
        <dbReference type="PROSITE" id="PS50865"/>
    </source>
</evidence>
<evidence type="ECO:0000256" key="9">
    <source>
        <dbReference type="ARBA" id="ARBA00022989"/>
    </source>
</evidence>
<evidence type="ECO:0000256" key="8">
    <source>
        <dbReference type="ARBA" id="ARBA00022840"/>
    </source>
</evidence>
<keyword evidence="7" id="KW-0862">Zinc</keyword>
<feature type="transmembrane region" description="Helical" evidence="13">
    <location>
        <begin position="374"/>
        <end position="396"/>
    </location>
</feature>
<evidence type="ECO:0000256" key="5">
    <source>
        <dbReference type="ARBA" id="ARBA00022741"/>
    </source>
</evidence>
<dbReference type="GO" id="GO:0140359">
    <property type="term" value="F:ABC-type transporter activity"/>
    <property type="evidence" value="ECO:0007669"/>
    <property type="project" value="InterPro"/>
</dbReference>
<sequence length="1326" mass="141704">MRDNRATRELCSLDPCRSLVPSNCGPPRWCPRIRCGCSLGVAVALAFAAGIGTLWSLRDSYYELRRDPYHVLQTVKLKALKVDCAELELGADADAELGDDPLKRRTIDWRPYLADPGRASNVTLSLLLDTFGPGKLTAQEFWDNHCPESLLRKFFVEKKPENLRSDRCAFGGDAALATDPLACAGGFYEKRERRNVTWNESTGASALADTATEFGLVRKLLPEALQNLSLPGNASADVHNVSAWAVSTAAAPPGYFAPEFQTCLIRCARGGFCPSSSTSVDYGQLPSWASGLCLFPWGLGGSWPMSAPPSRGLCPGSSSLHLCPAKFYCPQPTVMHECPAGHVCPRGSTHAQRCAWGAVCAAASDWPDYSRACWVFFACVAGLALFVRGVLSVNLLDRFPRTARALGRPRALDRRIVNAARARFGLAADAGSDVPPWGGGDFAVHLRIAALAGPVAWALAVASLFDNGAVLAFLCVFGVVLYGGCGLCHFDVAGAAARDDYPVLVVCGVPRRSHVVVAATAGPLLLVAVVAVLVREGDATWTLVVLAAAAAATTVSCGAAGLLTFYRSSARGPHDDNGGKHTCAKPGCKKAAKHTCSVCESVYYCSPQHQLDHWPAHKQECSAATRAAPNPPPHDDDLGDDDSASNADVDESASPSALNRCLSIPFDDVSVSPSEVAIDAGDVEIRIDLAFQDLGLRLRSDGRTVLSNATGAIDSGCVTAIMGPSGAGKTTLMNVLAGRAGGYGVVEGTMSVLVNGEHRSSSLDRWSTLSAFVPQDDVMLPELTVRQTIAFYASIRAPRAVSKAQLDNKVCAALRTVRLRPTVWDSTIGDAEMRGISGGQKKRVNVAMEIVSDPSLLFLDEPTSGLDSTTSRHIVEALNAQARRGVNVVVVLHQPSFPIFRSFTHVLLLGVGGRVVYHGGPEAAEAYFCGDLGYELPPYANPADFYLELISGGAAVVVPDRRRAAAPSSEAPAASGRAPAASVPGVTPRAAASQHLAGEWGQRRGVSHPPILRSKSVDDGPVAPAARGWLAMVALFAHRALLQEAAKPGTLAFDVSLMAAAGFVFGAQSEKVEPHSLSMMVLWLGIGLQLVVAVSSLRVFSPERVVFWRECARGSGMALSPSAYFLGKDLVQLPRLALMVLAFGVPFYAQARPTPSLSYYFLVFYLLAYAVSGYAYVASMLCSLKDAQLLIVVTVLVLTMLAPPAETLYAADKSSATRVLAWLAPVRWAGEALFTAQTRRLSHAWKMPPLFYAKPWKHSALYILYRFPFHEGWLRDVVPRSAQIKFHVVTSTRRRGVRRFRGRRTAASASSTVGGSRATRSICRSC</sequence>
<evidence type="ECO:0000256" key="1">
    <source>
        <dbReference type="ARBA" id="ARBA00004141"/>
    </source>
</evidence>
<dbReference type="SUPFAM" id="SSF52540">
    <property type="entry name" value="P-loop containing nucleoside triphosphate hydrolases"/>
    <property type="match status" value="1"/>
</dbReference>
<keyword evidence="17" id="KW-1185">Reference proteome</keyword>
<dbReference type="InterPro" id="IPR003439">
    <property type="entry name" value="ABC_transporter-like_ATP-bd"/>
</dbReference>
<evidence type="ECO:0000259" key="15">
    <source>
        <dbReference type="PROSITE" id="PS50893"/>
    </source>
</evidence>
<keyword evidence="8" id="KW-0067">ATP-binding</keyword>
<evidence type="ECO:0000256" key="10">
    <source>
        <dbReference type="ARBA" id="ARBA00023136"/>
    </source>
</evidence>
<comment type="caution">
    <text evidence="16">The sequence shown here is derived from an EMBL/GenBank/DDBJ whole genome shotgun (WGS) entry which is preliminary data.</text>
</comment>
<keyword evidence="4" id="KW-0479">Metal-binding</keyword>
<feature type="domain" description="ABC transporter" evidence="15">
    <location>
        <begin position="689"/>
        <end position="936"/>
    </location>
</feature>
<dbReference type="PROSITE" id="PS50893">
    <property type="entry name" value="ABC_TRANSPORTER_2"/>
    <property type="match status" value="1"/>
</dbReference>
<dbReference type="InterPro" id="IPR002893">
    <property type="entry name" value="Znf_MYND"/>
</dbReference>
<dbReference type="Gene3D" id="3.40.50.300">
    <property type="entry name" value="P-loop containing nucleotide triphosphate hydrolases"/>
    <property type="match status" value="1"/>
</dbReference>
<dbReference type="InterPro" id="IPR017871">
    <property type="entry name" value="ABC_transporter-like_CS"/>
</dbReference>
<dbReference type="OrthoDB" id="77049at2759"/>
<keyword evidence="6 11" id="KW-0863">Zinc-finger</keyword>
<feature type="compositionally biased region" description="Acidic residues" evidence="12">
    <location>
        <begin position="637"/>
        <end position="651"/>
    </location>
</feature>
<evidence type="ECO:0000256" key="7">
    <source>
        <dbReference type="ARBA" id="ARBA00022833"/>
    </source>
</evidence>
<dbReference type="PANTHER" id="PTHR48041">
    <property type="entry name" value="ABC TRANSPORTER G FAMILY MEMBER 28"/>
    <property type="match status" value="1"/>
</dbReference>
<dbReference type="SUPFAM" id="SSF144232">
    <property type="entry name" value="HIT/MYND zinc finger-like"/>
    <property type="match status" value="1"/>
</dbReference>
<dbReference type="EMBL" id="CAKKNE010000004">
    <property type="protein sequence ID" value="CAH0374195.1"/>
    <property type="molecule type" value="Genomic_DNA"/>
</dbReference>
<proteinExistence type="predicted"/>
<keyword evidence="3 13" id="KW-0812">Transmembrane</keyword>
<keyword evidence="5" id="KW-0547">Nucleotide-binding</keyword>
<comment type="subcellular location">
    <subcellularLocation>
        <location evidence="1">Membrane</location>
        <topology evidence="1">Multi-pass membrane protein</topology>
    </subcellularLocation>
</comment>
<dbReference type="Proteomes" id="UP000789595">
    <property type="component" value="Unassembled WGS sequence"/>
</dbReference>
<dbReference type="InterPro" id="IPR027417">
    <property type="entry name" value="P-loop_NTPase"/>
</dbReference>
<dbReference type="PROSITE" id="PS50865">
    <property type="entry name" value="ZF_MYND_2"/>
    <property type="match status" value="1"/>
</dbReference>
<dbReference type="PROSITE" id="PS00211">
    <property type="entry name" value="ABC_TRANSPORTER_1"/>
    <property type="match status" value="1"/>
</dbReference>
<dbReference type="PROSITE" id="PS01360">
    <property type="entry name" value="ZF_MYND_1"/>
    <property type="match status" value="1"/>
</dbReference>
<feature type="transmembrane region" description="Helical" evidence="13">
    <location>
        <begin position="515"/>
        <end position="534"/>
    </location>
</feature>
<dbReference type="CDD" id="cd03213">
    <property type="entry name" value="ABCG_EPDR"/>
    <property type="match status" value="1"/>
</dbReference>
<keyword evidence="9 13" id="KW-1133">Transmembrane helix</keyword>
<evidence type="ECO:0000313" key="17">
    <source>
        <dbReference type="Proteomes" id="UP000789595"/>
    </source>
</evidence>
<evidence type="ECO:0000256" key="13">
    <source>
        <dbReference type="SAM" id="Phobius"/>
    </source>
</evidence>
<feature type="transmembrane region" description="Helical" evidence="13">
    <location>
        <begin position="540"/>
        <end position="566"/>
    </location>
</feature>
<dbReference type="InterPro" id="IPR003593">
    <property type="entry name" value="AAA+_ATPase"/>
</dbReference>
<feature type="transmembrane region" description="Helical" evidence="13">
    <location>
        <begin position="37"/>
        <end position="57"/>
    </location>
</feature>
<dbReference type="Pfam" id="PF19055">
    <property type="entry name" value="ABC2_membrane_7"/>
    <property type="match status" value="2"/>
</dbReference>
<dbReference type="Pfam" id="PF01753">
    <property type="entry name" value="zf-MYND"/>
    <property type="match status" value="1"/>
</dbReference>
<name>A0A8J2SN58_9STRA</name>
<organism evidence="16 17">
    <name type="scientific">Pelagomonas calceolata</name>
    <dbReference type="NCBI Taxonomy" id="35677"/>
    <lineage>
        <taxon>Eukaryota</taxon>
        <taxon>Sar</taxon>
        <taxon>Stramenopiles</taxon>
        <taxon>Ochrophyta</taxon>
        <taxon>Pelagophyceae</taxon>
        <taxon>Pelagomonadales</taxon>
        <taxon>Pelagomonadaceae</taxon>
        <taxon>Pelagomonas</taxon>
    </lineage>
</organism>
<accession>A0A8J2SN58</accession>
<dbReference type="GO" id="GO:0016887">
    <property type="term" value="F:ATP hydrolysis activity"/>
    <property type="evidence" value="ECO:0007669"/>
    <property type="project" value="InterPro"/>
</dbReference>
<evidence type="ECO:0000256" key="4">
    <source>
        <dbReference type="ARBA" id="ARBA00022723"/>
    </source>
</evidence>
<dbReference type="Gene3D" id="6.10.140.2220">
    <property type="match status" value="1"/>
</dbReference>
<evidence type="ECO:0000256" key="12">
    <source>
        <dbReference type="SAM" id="MobiDB-lite"/>
    </source>
</evidence>